<reference evidence="14" key="2">
    <citation type="submission" date="2023-02" db="EMBL/GenBank/DDBJ databases">
        <authorList>
            <person name="Rayyan A."/>
            <person name="Meyer T."/>
            <person name="Kyndt J.A."/>
        </authorList>
    </citation>
    <scope>NUCLEOTIDE SEQUENCE</scope>
    <source>
        <strain evidence="14">DSM 9987</strain>
    </source>
</reference>
<evidence type="ECO:0000256" key="9">
    <source>
        <dbReference type="ARBA" id="ARBA00022909"/>
    </source>
</evidence>
<dbReference type="PANTHER" id="PTHR43071:SF1">
    <property type="entry name" value="2-AMINO-4-HYDROXY-6-HYDROXYMETHYLDIHYDROPTERIDINE PYROPHOSPHOKINASE"/>
    <property type="match status" value="1"/>
</dbReference>
<evidence type="ECO:0000256" key="11">
    <source>
        <dbReference type="ARBA" id="ARBA00029766"/>
    </source>
</evidence>
<keyword evidence="9" id="KW-0289">Folate biosynthesis</keyword>
<organism evidence="14 15">
    <name type="scientific">Rhodoplanes tepidamans</name>
    <name type="common">Rhodoplanes cryptolactis</name>
    <dbReference type="NCBI Taxonomy" id="200616"/>
    <lineage>
        <taxon>Bacteria</taxon>
        <taxon>Pseudomonadati</taxon>
        <taxon>Pseudomonadota</taxon>
        <taxon>Alphaproteobacteria</taxon>
        <taxon>Hyphomicrobiales</taxon>
        <taxon>Nitrobacteraceae</taxon>
        <taxon>Rhodoplanes</taxon>
    </lineage>
</organism>
<evidence type="ECO:0000313" key="14">
    <source>
        <dbReference type="EMBL" id="MDC7788940.1"/>
    </source>
</evidence>
<comment type="similarity">
    <text evidence="2">Belongs to the HPPK family.</text>
</comment>
<gene>
    <name evidence="14" type="primary">folK</name>
    <name evidence="14" type="ORF">PQJ73_24930</name>
</gene>
<dbReference type="Gene3D" id="3.30.70.560">
    <property type="entry name" value="7,8-Dihydro-6-hydroxymethylpterin-pyrophosphokinase HPPK"/>
    <property type="match status" value="1"/>
</dbReference>
<sequence>MADAVLSLGGNLGEPRATLARALDLLCADGTVRLVARSADYRTPPWGDPDQPDFVNLCAVVATTRTPRDLLALARTVETALGRDRGRERRWGPRTVDIDIVSYRDAAGEVVMDAPDLALPHPRAVERAFVLVPLAEIAPDRLIGDTRVRDLAARIDAGGIVRLPSK</sequence>
<dbReference type="EC" id="2.7.6.3" evidence="3"/>
<dbReference type="SUPFAM" id="SSF55083">
    <property type="entry name" value="6-hydroxymethyl-7,8-dihydropterin pyrophosphokinase, HPPK"/>
    <property type="match status" value="1"/>
</dbReference>
<keyword evidence="5 14" id="KW-0808">Transferase</keyword>
<evidence type="ECO:0000256" key="5">
    <source>
        <dbReference type="ARBA" id="ARBA00022679"/>
    </source>
</evidence>
<evidence type="ECO:0000256" key="8">
    <source>
        <dbReference type="ARBA" id="ARBA00022840"/>
    </source>
</evidence>
<protein>
    <recommendedName>
        <fullName evidence="4">2-amino-4-hydroxy-6-hydroxymethyldihydropteridine pyrophosphokinase</fullName>
        <ecNumber evidence="3">2.7.6.3</ecNumber>
    </recommendedName>
    <alternativeName>
        <fullName evidence="11">6-hydroxymethyl-7,8-dihydropterin pyrophosphokinase</fullName>
    </alternativeName>
    <alternativeName>
        <fullName evidence="12">7,8-dihydro-6-hydroxymethylpterin-pyrophosphokinase</fullName>
    </alternativeName>
</protein>
<keyword evidence="6" id="KW-0547">Nucleotide-binding</keyword>
<evidence type="ECO:0000259" key="13">
    <source>
        <dbReference type="PROSITE" id="PS00794"/>
    </source>
</evidence>
<reference evidence="14" key="1">
    <citation type="journal article" date="2023" name="Microbiol Resour">
        <title>Genome Sequences of Rhodoplanes serenus and Two Thermotolerant Strains, Rhodoplanes tepidamans and 'Rhodoplanes cryptolactis,' Further Refine the Genus.</title>
        <authorList>
            <person name="Rayyan A.A."/>
            <person name="Kyndt J.A."/>
        </authorList>
    </citation>
    <scope>NUCLEOTIDE SEQUENCE</scope>
    <source>
        <strain evidence="14">DSM 9987</strain>
    </source>
</reference>
<evidence type="ECO:0000256" key="6">
    <source>
        <dbReference type="ARBA" id="ARBA00022741"/>
    </source>
</evidence>
<feature type="domain" description="7,8-dihydro-6-hydroxymethylpterin-pyrophosphokinase" evidence="13">
    <location>
        <begin position="90"/>
        <end position="101"/>
    </location>
</feature>
<comment type="caution">
    <text evidence="14">The sequence shown here is derived from an EMBL/GenBank/DDBJ whole genome shotgun (WGS) entry which is preliminary data.</text>
</comment>
<evidence type="ECO:0000256" key="4">
    <source>
        <dbReference type="ARBA" id="ARBA00016218"/>
    </source>
</evidence>
<dbReference type="Proteomes" id="UP001165652">
    <property type="component" value="Unassembled WGS sequence"/>
</dbReference>
<dbReference type="InterPro" id="IPR000550">
    <property type="entry name" value="Hppk"/>
</dbReference>
<accession>A0ABT5JGU9</accession>
<evidence type="ECO:0000256" key="12">
    <source>
        <dbReference type="ARBA" id="ARBA00033413"/>
    </source>
</evidence>
<dbReference type="PANTHER" id="PTHR43071">
    <property type="entry name" value="2-AMINO-4-HYDROXY-6-HYDROXYMETHYLDIHYDROPTERIDINE PYROPHOSPHOKINASE"/>
    <property type="match status" value="1"/>
</dbReference>
<dbReference type="GO" id="GO:0003848">
    <property type="term" value="F:2-amino-4-hydroxy-6-hydroxymethyldihydropteridine diphosphokinase activity"/>
    <property type="evidence" value="ECO:0007669"/>
    <property type="project" value="UniProtKB-EC"/>
</dbReference>
<dbReference type="NCBIfam" id="TIGR01498">
    <property type="entry name" value="folK"/>
    <property type="match status" value="1"/>
</dbReference>
<evidence type="ECO:0000256" key="7">
    <source>
        <dbReference type="ARBA" id="ARBA00022777"/>
    </source>
</evidence>
<keyword evidence="8" id="KW-0067">ATP-binding</keyword>
<dbReference type="CDD" id="cd00483">
    <property type="entry name" value="HPPK"/>
    <property type="match status" value="1"/>
</dbReference>
<dbReference type="RefSeq" id="WP_272779771.1">
    <property type="nucleotide sequence ID" value="NZ_JAQQLI010000056.1"/>
</dbReference>
<comment type="function">
    <text evidence="10">Catalyzes the transfer of pyrophosphate from adenosine triphosphate (ATP) to 6-hydroxymethyl-7,8-dihydropterin, an enzymatic step in folate biosynthesis pathway.</text>
</comment>
<evidence type="ECO:0000256" key="3">
    <source>
        <dbReference type="ARBA" id="ARBA00013253"/>
    </source>
</evidence>
<comment type="pathway">
    <text evidence="1">Cofactor biosynthesis; tetrahydrofolate biosynthesis; 2-amino-4-hydroxy-6-hydroxymethyl-7,8-dihydropteridine diphosphate from 7,8-dihydroneopterin triphosphate: step 4/4.</text>
</comment>
<proteinExistence type="inferred from homology"/>
<evidence type="ECO:0000313" key="15">
    <source>
        <dbReference type="Proteomes" id="UP001165652"/>
    </source>
</evidence>
<evidence type="ECO:0000256" key="1">
    <source>
        <dbReference type="ARBA" id="ARBA00005051"/>
    </source>
</evidence>
<name>A0ABT5JGU9_RHOTP</name>
<dbReference type="Pfam" id="PF01288">
    <property type="entry name" value="HPPK"/>
    <property type="match status" value="1"/>
</dbReference>
<keyword evidence="15" id="KW-1185">Reference proteome</keyword>
<keyword evidence="7" id="KW-0418">Kinase</keyword>
<dbReference type="EMBL" id="JAQQLI010000056">
    <property type="protein sequence ID" value="MDC7788940.1"/>
    <property type="molecule type" value="Genomic_DNA"/>
</dbReference>
<evidence type="ECO:0000256" key="10">
    <source>
        <dbReference type="ARBA" id="ARBA00029409"/>
    </source>
</evidence>
<dbReference type="InterPro" id="IPR035907">
    <property type="entry name" value="Hppk_sf"/>
</dbReference>
<evidence type="ECO:0000256" key="2">
    <source>
        <dbReference type="ARBA" id="ARBA00005810"/>
    </source>
</evidence>
<dbReference type="PROSITE" id="PS00794">
    <property type="entry name" value="HPPK"/>
    <property type="match status" value="1"/>
</dbReference>